<dbReference type="STRING" id="1925591.BI308_25260"/>
<organism evidence="5 6">
    <name type="scientific">Roseofilum reptotaenium AO1-A</name>
    <dbReference type="NCBI Taxonomy" id="1925591"/>
    <lineage>
        <taxon>Bacteria</taxon>
        <taxon>Bacillati</taxon>
        <taxon>Cyanobacteriota</taxon>
        <taxon>Cyanophyceae</taxon>
        <taxon>Desertifilales</taxon>
        <taxon>Desertifilaceae</taxon>
        <taxon>Roseofilum</taxon>
    </lineage>
</organism>
<keyword evidence="4" id="KW-0482">Metalloprotease</keyword>
<gene>
    <name evidence="5" type="ORF">BI308_25260</name>
</gene>
<name>A0A1L9QJI8_9CYAN</name>
<dbReference type="PANTHER" id="PTHR31817">
    <property type="match status" value="1"/>
</dbReference>
<dbReference type="PANTHER" id="PTHR31817:SF0">
    <property type="entry name" value="CHROMOSOME UNDETERMINED SCAFFOLD_67, WHOLE GENOME SHOTGUN SEQUENCE"/>
    <property type="match status" value="1"/>
</dbReference>
<keyword evidence="2" id="KW-0645">Protease</keyword>
<dbReference type="GO" id="GO:0006508">
    <property type="term" value="P:proteolysis"/>
    <property type="evidence" value="ECO:0007669"/>
    <property type="project" value="UniProtKB-KW"/>
</dbReference>
<evidence type="ECO:0000313" key="5">
    <source>
        <dbReference type="EMBL" id="OJJ14090.1"/>
    </source>
</evidence>
<evidence type="ECO:0000313" key="6">
    <source>
        <dbReference type="Proteomes" id="UP000183940"/>
    </source>
</evidence>
<accession>A0A1L9QJI8</accession>
<comment type="cofactor">
    <cofactor evidence="1">
        <name>Zn(2+)</name>
        <dbReference type="ChEBI" id="CHEBI:29105"/>
    </cofactor>
</comment>
<evidence type="ECO:0000256" key="2">
    <source>
        <dbReference type="ARBA" id="ARBA00022670"/>
    </source>
</evidence>
<evidence type="ECO:0000256" key="4">
    <source>
        <dbReference type="ARBA" id="ARBA00023049"/>
    </source>
</evidence>
<evidence type="ECO:0000256" key="3">
    <source>
        <dbReference type="ARBA" id="ARBA00022801"/>
    </source>
</evidence>
<protein>
    <submittedName>
        <fullName evidence="5">Uncharacterized protein</fullName>
    </submittedName>
</protein>
<dbReference type="GO" id="GO:0080164">
    <property type="term" value="P:regulation of nitric oxide metabolic process"/>
    <property type="evidence" value="ECO:0007669"/>
    <property type="project" value="TreeGrafter"/>
</dbReference>
<dbReference type="Pfam" id="PF08014">
    <property type="entry name" value="MATCAP"/>
    <property type="match status" value="1"/>
</dbReference>
<dbReference type="GO" id="GO:0008237">
    <property type="term" value="F:metallopeptidase activity"/>
    <property type="evidence" value="ECO:0007669"/>
    <property type="project" value="UniProtKB-KW"/>
</dbReference>
<dbReference type="EMBL" id="MLAW01000085">
    <property type="protein sequence ID" value="OJJ14090.1"/>
    <property type="molecule type" value="Genomic_DNA"/>
</dbReference>
<reference evidence="5" key="1">
    <citation type="submission" date="2016-10" db="EMBL/GenBank/DDBJ databases">
        <title>CRISPR-Cas defence system in Roseofilum reptotaenium: evidence of a bacteriophage-cyanobacterium arms race in the coral black band disease.</title>
        <authorList>
            <person name="Buerger P."/>
            <person name="Wood-Charlson E.M."/>
            <person name="Weynberg K.D."/>
            <person name="Willis B."/>
            <person name="Van Oppen M.J."/>
        </authorList>
    </citation>
    <scope>NUCLEOTIDE SEQUENCE [LARGE SCALE GENOMIC DNA]</scope>
    <source>
        <strain evidence="5">AO1-A</strain>
    </source>
</reference>
<evidence type="ECO:0000256" key="1">
    <source>
        <dbReference type="ARBA" id="ARBA00001947"/>
    </source>
</evidence>
<dbReference type="Proteomes" id="UP000183940">
    <property type="component" value="Unassembled WGS sequence"/>
</dbReference>
<comment type="caution">
    <text evidence="5">The sequence shown here is derived from an EMBL/GenBank/DDBJ whole genome shotgun (WGS) entry which is preliminary data.</text>
</comment>
<dbReference type="InterPro" id="IPR012548">
    <property type="entry name" value="MATCAP"/>
</dbReference>
<keyword evidence="6" id="KW-1185">Reference proteome</keyword>
<sequence>MATEEGLANYHEACYGVQSPADQRRYALGVIAAYLSLNHSFYDVFCELIQHTTFDEAFAITSRAKRGFTDTSVPGCHVKDKVYFEGFRQVSAHLEQYPDDYSLLMCGKVALDMLPDLKELRDQGYFVEPRYLPEHLI</sequence>
<proteinExistence type="predicted"/>
<dbReference type="AlphaFoldDB" id="A0A1L9QJI8"/>
<keyword evidence="3" id="KW-0378">Hydrolase</keyword>